<dbReference type="EMBL" id="CP079105">
    <property type="protein sequence ID" value="QXQ14830.1"/>
    <property type="molecule type" value="Genomic_DNA"/>
</dbReference>
<proteinExistence type="predicted"/>
<evidence type="ECO:0000313" key="1">
    <source>
        <dbReference type="EMBL" id="QXQ14830.1"/>
    </source>
</evidence>
<keyword evidence="2" id="KW-1185">Reference proteome</keyword>
<dbReference type="Proteomes" id="UP000887023">
    <property type="component" value="Chromosome"/>
</dbReference>
<dbReference type="SUPFAM" id="SSF58104">
    <property type="entry name" value="Methyl-accepting chemotaxis protein (MCP) signaling domain"/>
    <property type="match status" value="1"/>
</dbReference>
<reference evidence="1" key="1">
    <citation type="submission" date="2021-07" db="EMBL/GenBank/DDBJ databases">
        <title>Candidatus Kaistella beijingensis sp. nov. isolated from a municipal wastewater treatment plant is involved in sludge foaming.</title>
        <authorList>
            <person name="Song Y."/>
            <person name="Liu S.-J."/>
        </authorList>
    </citation>
    <scope>NUCLEOTIDE SEQUENCE</scope>
    <source>
        <strain evidence="1">DSM 43998</strain>
    </source>
</reference>
<protein>
    <submittedName>
        <fullName evidence="1">Uncharacterized protein</fullName>
    </submittedName>
</protein>
<sequence length="264" mass="26678">MTSPDQAGVPDETQGQSVGSWGFGNLIDGLAGGFGGFINGFLASGLRLLADLLGGVPIVGDTLEDIVGGIADNMNTTQATATTAHSTATTAQSTAQSAQTTATAAQNTATAANANASAAVSTAQAAANAAADAQETADIAYALSSYWELEAVIASAAVQLGVNELRIGACQNVPSGQSRKITDLHIALLTQPGGMVLQTKKWNAAGTASSVIHTATLGANVTRVSYNNLELNVADKERVFWNVDSVTGSTPPNALQCALFGVIL</sequence>
<dbReference type="RefSeq" id="WP_066474801.1">
    <property type="nucleotide sequence ID" value="NZ_CBCRUZ010000014.1"/>
</dbReference>
<name>A0ABX8SAE2_9ACTN</name>
<evidence type="ECO:0000313" key="2">
    <source>
        <dbReference type="Proteomes" id="UP000887023"/>
    </source>
</evidence>
<organism evidence="1 2">
    <name type="scientific">Skermania pinensis</name>
    <dbReference type="NCBI Taxonomy" id="39122"/>
    <lineage>
        <taxon>Bacteria</taxon>
        <taxon>Bacillati</taxon>
        <taxon>Actinomycetota</taxon>
        <taxon>Actinomycetes</taxon>
        <taxon>Mycobacteriales</taxon>
        <taxon>Gordoniaceae</taxon>
        <taxon>Skermania</taxon>
    </lineage>
</organism>
<accession>A0ABX8SAE2</accession>
<gene>
    <name evidence="1" type="ORF">KV203_05465</name>
</gene>